<proteinExistence type="predicted"/>
<dbReference type="SMART" id="SM00933">
    <property type="entry name" value="NurA"/>
    <property type="match status" value="1"/>
</dbReference>
<accession>A0A0F9FLT4</accession>
<reference evidence="2" key="1">
    <citation type="journal article" date="2015" name="Nature">
        <title>Complex archaea that bridge the gap between prokaryotes and eukaryotes.</title>
        <authorList>
            <person name="Spang A."/>
            <person name="Saw J.H."/>
            <person name="Jorgensen S.L."/>
            <person name="Zaremba-Niedzwiedzka K."/>
            <person name="Martijn J."/>
            <person name="Lind A.E."/>
            <person name="van Eijk R."/>
            <person name="Schleper C."/>
            <person name="Guy L."/>
            <person name="Ettema T.J."/>
        </authorList>
    </citation>
    <scope>NUCLEOTIDE SEQUENCE</scope>
</reference>
<organism evidence="2">
    <name type="scientific">marine sediment metagenome</name>
    <dbReference type="NCBI Taxonomy" id="412755"/>
    <lineage>
        <taxon>unclassified sequences</taxon>
        <taxon>metagenomes</taxon>
        <taxon>ecological metagenomes</taxon>
    </lineage>
</organism>
<name>A0A0F9FLT4_9ZZZZ</name>
<evidence type="ECO:0000259" key="1">
    <source>
        <dbReference type="SMART" id="SM00933"/>
    </source>
</evidence>
<dbReference type="EMBL" id="LAZR01023159">
    <property type="protein sequence ID" value="KKL79476.1"/>
    <property type="molecule type" value="Genomic_DNA"/>
</dbReference>
<dbReference type="AlphaFoldDB" id="A0A0F9FLT4"/>
<evidence type="ECO:0000313" key="2">
    <source>
        <dbReference type="EMBL" id="KKL79476.1"/>
    </source>
</evidence>
<gene>
    <name evidence="2" type="ORF">LCGC14_2014440</name>
</gene>
<sequence>MSKSIVKTPFKELPEALVEDMLYQCDGISRKLSNTFQKLLDLKKEARKTLKDKKLLRKDSEIMLTPSNPTTCGIDGAFAIEKLLSTDIVAIAGVAVEGLAPPTEVRYWPIPRHNSNILTLPHNDTTGLVSRAIMMCMELILAGNAPHNVVFIDGSLITPFIKIYQALNPNLKPVKDLRDELFKILKPALKSYEKILLSKKTDQIFTGVPKYTTINQISQDILNLNGFEDRGLLSFILKAGEFVGPFKIKQPISQRNFGYLPSDSIEQFKRIINALNEVNMVYYRPSEYFPVLRIEISPSIATNNYRLAMLFESIKIQCGAPSIMEPYPLYFADRIVKHLRKALPAIRRTATQNITLKWKGSIGDIYFALHGYRTDWGK</sequence>
<dbReference type="InterPro" id="IPR018977">
    <property type="entry name" value="NurA_domain"/>
</dbReference>
<comment type="caution">
    <text evidence="2">The sequence shown here is derived from an EMBL/GenBank/DDBJ whole genome shotgun (WGS) entry which is preliminary data.</text>
</comment>
<protein>
    <recommendedName>
        <fullName evidence="1">NurA domain-containing protein</fullName>
    </recommendedName>
</protein>
<feature type="domain" description="NurA" evidence="1">
    <location>
        <begin position="69"/>
        <end position="338"/>
    </location>
</feature>